<dbReference type="AlphaFoldDB" id="A0A0E9X355"/>
<sequence length="47" mass="5573">MHQVVILSVHVATFLAIILCCFFVYEPFTLYSFHLFLVLRQCYKSKC</sequence>
<reference evidence="1" key="1">
    <citation type="submission" date="2014-11" db="EMBL/GenBank/DDBJ databases">
        <authorList>
            <person name="Amaro Gonzalez C."/>
        </authorList>
    </citation>
    <scope>NUCLEOTIDE SEQUENCE</scope>
</reference>
<protein>
    <submittedName>
        <fullName evidence="1">Uncharacterized protein</fullName>
    </submittedName>
</protein>
<reference evidence="1" key="2">
    <citation type="journal article" date="2015" name="Fish Shellfish Immunol.">
        <title>Early steps in the European eel (Anguilla anguilla)-Vibrio vulnificus interaction in the gills: Role of the RtxA13 toxin.</title>
        <authorList>
            <person name="Callol A."/>
            <person name="Pajuelo D."/>
            <person name="Ebbesson L."/>
            <person name="Teles M."/>
            <person name="MacKenzie S."/>
            <person name="Amaro C."/>
        </authorList>
    </citation>
    <scope>NUCLEOTIDE SEQUENCE</scope>
</reference>
<name>A0A0E9X355_ANGAN</name>
<accession>A0A0E9X355</accession>
<evidence type="ECO:0000313" key="1">
    <source>
        <dbReference type="EMBL" id="JAH97009.1"/>
    </source>
</evidence>
<proteinExistence type="predicted"/>
<dbReference type="EMBL" id="GBXM01011568">
    <property type="protein sequence ID" value="JAH97009.1"/>
    <property type="molecule type" value="Transcribed_RNA"/>
</dbReference>
<organism evidence="1">
    <name type="scientific">Anguilla anguilla</name>
    <name type="common">European freshwater eel</name>
    <name type="synonym">Muraena anguilla</name>
    <dbReference type="NCBI Taxonomy" id="7936"/>
    <lineage>
        <taxon>Eukaryota</taxon>
        <taxon>Metazoa</taxon>
        <taxon>Chordata</taxon>
        <taxon>Craniata</taxon>
        <taxon>Vertebrata</taxon>
        <taxon>Euteleostomi</taxon>
        <taxon>Actinopterygii</taxon>
        <taxon>Neopterygii</taxon>
        <taxon>Teleostei</taxon>
        <taxon>Anguilliformes</taxon>
        <taxon>Anguillidae</taxon>
        <taxon>Anguilla</taxon>
    </lineage>
</organism>